<dbReference type="EMBL" id="JASNWA010000009">
    <property type="protein sequence ID" value="KAK3169416.1"/>
    <property type="molecule type" value="Genomic_DNA"/>
</dbReference>
<dbReference type="AlphaFoldDB" id="A0AAD9Z241"/>
<protein>
    <submittedName>
        <fullName evidence="1">Uncharacterized protein</fullName>
    </submittedName>
</protein>
<accession>A0AAD9Z241</accession>
<proteinExistence type="predicted"/>
<dbReference type="Proteomes" id="UP001276659">
    <property type="component" value="Unassembled WGS sequence"/>
</dbReference>
<name>A0AAD9Z241_9LECA</name>
<evidence type="ECO:0000313" key="1">
    <source>
        <dbReference type="EMBL" id="KAK3169416.1"/>
    </source>
</evidence>
<comment type="caution">
    <text evidence="1">The sequence shown here is derived from an EMBL/GenBank/DDBJ whole genome shotgun (WGS) entry which is preliminary data.</text>
</comment>
<reference evidence="1" key="1">
    <citation type="submission" date="2022-11" db="EMBL/GenBank/DDBJ databases">
        <title>Chromosomal genome sequence assembly and mating type (MAT) locus characterization of the leprose asexual lichenized fungus Lepraria neglecta (Nyl.) Erichsen.</title>
        <authorList>
            <person name="Allen J.L."/>
            <person name="Pfeffer B."/>
        </authorList>
    </citation>
    <scope>NUCLEOTIDE SEQUENCE</scope>
    <source>
        <strain evidence="1">Allen 5258</strain>
    </source>
</reference>
<sequence>MNRAAYRTKCRKKLAEYLRKIYRLKEKQKVLIILPEYKLGLSIKPEDIRLMTNADDPYSYAYRALCRKITPDSQPSFTIRIQQLESEKLQLATELDQLISQVTEAPVDEFRNRLKLELDLYK</sequence>
<gene>
    <name evidence="1" type="ORF">OEA41_008799</name>
</gene>
<organism evidence="1 2">
    <name type="scientific">Lepraria neglecta</name>
    <dbReference type="NCBI Taxonomy" id="209136"/>
    <lineage>
        <taxon>Eukaryota</taxon>
        <taxon>Fungi</taxon>
        <taxon>Dikarya</taxon>
        <taxon>Ascomycota</taxon>
        <taxon>Pezizomycotina</taxon>
        <taxon>Lecanoromycetes</taxon>
        <taxon>OSLEUM clade</taxon>
        <taxon>Lecanoromycetidae</taxon>
        <taxon>Lecanorales</taxon>
        <taxon>Lecanorineae</taxon>
        <taxon>Stereocaulaceae</taxon>
        <taxon>Lepraria</taxon>
    </lineage>
</organism>
<evidence type="ECO:0000313" key="2">
    <source>
        <dbReference type="Proteomes" id="UP001276659"/>
    </source>
</evidence>
<keyword evidence="2" id="KW-1185">Reference proteome</keyword>